<proteinExistence type="predicted"/>
<dbReference type="OrthoDB" id="190846at2759"/>
<dbReference type="Proteomes" id="UP000663882">
    <property type="component" value="Unassembled WGS sequence"/>
</dbReference>
<feature type="non-terminal residue" evidence="1">
    <location>
        <position position="1"/>
    </location>
</feature>
<comment type="caution">
    <text evidence="1">The sequence shown here is derived from an EMBL/GenBank/DDBJ whole genome shotgun (WGS) entry which is preliminary data.</text>
</comment>
<dbReference type="EMBL" id="CAJNOO010010433">
    <property type="protein sequence ID" value="CAF1498333.1"/>
    <property type="molecule type" value="Genomic_DNA"/>
</dbReference>
<accession>A0A815SZ28</accession>
<protein>
    <submittedName>
        <fullName evidence="1">Uncharacterized protein</fullName>
    </submittedName>
</protein>
<organism evidence="1 2">
    <name type="scientific">Rotaria sordida</name>
    <dbReference type="NCBI Taxonomy" id="392033"/>
    <lineage>
        <taxon>Eukaryota</taxon>
        <taxon>Metazoa</taxon>
        <taxon>Spiralia</taxon>
        <taxon>Gnathifera</taxon>
        <taxon>Rotifera</taxon>
        <taxon>Eurotatoria</taxon>
        <taxon>Bdelloidea</taxon>
        <taxon>Philodinida</taxon>
        <taxon>Philodinidae</taxon>
        <taxon>Rotaria</taxon>
    </lineage>
</organism>
<dbReference type="AlphaFoldDB" id="A0A815SZ28"/>
<reference evidence="1" key="1">
    <citation type="submission" date="2021-02" db="EMBL/GenBank/DDBJ databases">
        <authorList>
            <person name="Nowell W R."/>
        </authorList>
    </citation>
    <scope>NUCLEOTIDE SEQUENCE</scope>
</reference>
<evidence type="ECO:0000313" key="2">
    <source>
        <dbReference type="Proteomes" id="UP000663882"/>
    </source>
</evidence>
<evidence type="ECO:0000313" key="1">
    <source>
        <dbReference type="EMBL" id="CAF1498333.1"/>
    </source>
</evidence>
<name>A0A815SZ28_9BILA</name>
<gene>
    <name evidence="1" type="ORF">RFH988_LOCUS38671</name>
</gene>
<feature type="non-terminal residue" evidence="1">
    <location>
        <position position="58"/>
    </location>
</feature>
<sequence>MPIIIIPGIISTGLELWEGTECTNGKFRHRFWTSMQMVDSIGRDHQCWLKHISLNLST</sequence>